<dbReference type="PANTHER" id="PTHR30636">
    <property type="entry name" value="UPF0701 PROTEIN YICC"/>
    <property type="match status" value="1"/>
</dbReference>
<dbReference type="NCBIfam" id="TIGR00255">
    <property type="entry name" value="YicC/YloC family endoribonuclease"/>
    <property type="match status" value="1"/>
</dbReference>
<protein>
    <submittedName>
        <fullName evidence="8">YicC family protein</fullName>
    </submittedName>
</protein>
<feature type="domain" description="Endoribonuclease YicC-like N-terminal" evidence="6">
    <location>
        <begin position="2"/>
        <end position="156"/>
    </location>
</feature>
<gene>
    <name evidence="8" type="ORF">BP422_14040</name>
</gene>
<evidence type="ECO:0000313" key="8">
    <source>
        <dbReference type="EMBL" id="ASJ54584.1"/>
    </source>
</evidence>
<dbReference type="AlphaFoldDB" id="A0A220MHS0"/>
<comment type="cofactor">
    <cofactor evidence="1">
        <name>a divalent metal cation</name>
        <dbReference type="ChEBI" id="CHEBI:60240"/>
    </cofactor>
</comment>
<name>A0A220MHS0_9BACL</name>
<evidence type="ECO:0000313" key="9">
    <source>
        <dbReference type="Proteomes" id="UP000197781"/>
    </source>
</evidence>
<dbReference type="EMBL" id="CP018145">
    <property type="protein sequence ID" value="ASJ54584.1"/>
    <property type="molecule type" value="Genomic_DNA"/>
</dbReference>
<comment type="similarity">
    <text evidence="5">Belongs to the YicC/YloC family.</text>
</comment>
<evidence type="ECO:0000259" key="6">
    <source>
        <dbReference type="Pfam" id="PF03755"/>
    </source>
</evidence>
<reference evidence="8 9" key="1">
    <citation type="submission" date="2016-11" db="EMBL/GenBank/DDBJ databases">
        <authorList>
            <person name="Jaros S."/>
            <person name="Januszkiewicz K."/>
            <person name="Wedrychowicz H."/>
        </authorList>
    </citation>
    <scope>NUCLEOTIDE SEQUENCE [LARGE SCALE GENOMIC DNA]</scope>
    <source>
        <strain evidence="8 9">NF2</strain>
    </source>
</reference>
<sequence length="294" mass="33589">MIRSMTGYGRKEDSKGSIRATVEIRAVNHRFSEIVVRLPKAWNMLEDSIRKLVAQYVRRGRVDVTVSVEGKNSSATVMDIDWDVAEQLVSISREMTQRFSLETPLTVKDLLHFPGVIHTKESEDNVEELAEWLQDLVRGAAMDLVSMKETEGKLLHADLASRLTAVNTWTREISQLAPLCREDYKGRLEQRVSEWAGLTPFELDPARVAQEVAFFADKSDISEELTRLDSHCQQFANQLGKEEAIGRKLDFLLQEMNREANTIASKANHLRIQHLAVEIKTELEKMREQIQNVE</sequence>
<dbReference type="PANTHER" id="PTHR30636:SF3">
    <property type="entry name" value="UPF0701 PROTEIN YICC"/>
    <property type="match status" value="1"/>
</dbReference>
<evidence type="ECO:0000256" key="1">
    <source>
        <dbReference type="ARBA" id="ARBA00001968"/>
    </source>
</evidence>
<dbReference type="Pfam" id="PF08340">
    <property type="entry name" value="YicC-like_C"/>
    <property type="match status" value="1"/>
</dbReference>
<evidence type="ECO:0000256" key="2">
    <source>
        <dbReference type="ARBA" id="ARBA00022722"/>
    </source>
</evidence>
<dbReference type="GO" id="GO:0016787">
    <property type="term" value="F:hydrolase activity"/>
    <property type="evidence" value="ECO:0007669"/>
    <property type="project" value="UniProtKB-KW"/>
</dbReference>
<organism evidence="8 9">
    <name type="scientific">Brevibacillus formosus</name>
    <dbReference type="NCBI Taxonomy" id="54913"/>
    <lineage>
        <taxon>Bacteria</taxon>
        <taxon>Bacillati</taxon>
        <taxon>Bacillota</taxon>
        <taxon>Bacilli</taxon>
        <taxon>Bacillales</taxon>
        <taxon>Paenibacillaceae</taxon>
        <taxon>Brevibacillus</taxon>
    </lineage>
</organism>
<dbReference type="InterPro" id="IPR013527">
    <property type="entry name" value="YicC-like_N"/>
</dbReference>
<dbReference type="InterPro" id="IPR005229">
    <property type="entry name" value="YicC/YloC-like"/>
</dbReference>
<dbReference type="KEGG" id="bfm:BP422_14040"/>
<evidence type="ECO:0000256" key="3">
    <source>
        <dbReference type="ARBA" id="ARBA00022759"/>
    </source>
</evidence>
<dbReference type="InterPro" id="IPR013551">
    <property type="entry name" value="YicC-like_C"/>
</dbReference>
<proteinExistence type="inferred from homology"/>
<feature type="domain" description="Endoribonuclease YicC-like C-terminal" evidence="7">
    <location>
        <begin position="174"/>
        <end position="294"/>
    </location>
</feature>
<keyword evidence="3" id="KW-0255">Endonuclease</keyword>
<accession>A0A220MHS0</accession>
<dbReference type="Pfam" id="PF03755">
    <property type="entry name" value="YicC-like_N"/>
    <property type="match status" value="1"/>
</dbReference>
<evidence type="ECO:0000256" key="5">
    <source>
        <dbReference type="ARBA" id="ARBA00035648"/>
    </source>
</evidence>
<dbReference type="Proteomes" id="UP000197781">
    <property type="component" value="Chromosome"/>
</dbReference>
<dbReference type="RefSeq" id="WP_088908315.1">
    <property type="nucleotide sequence ID" value="NZ_CP018145.1"/>
</dbReference>
<evidence type="ECO:0000256" key="4">
    <source>
        <dbReference type="ARBA" id="ARBA00022801"/>
    </source>
</evidence>
<dbReference type="GO" id="GO:0004521">
    <property type="term" value="F:RNA endonuclease activity"/>
    <property type="evidence" value="ECO:0007669"/>
    <property type="project" value="InterPro"/>
</dbReference>
<keyword evidence="2" id="KW-0540">Nuclease</keyword>
<keyword evidence="4" id="KW-0378">Hydrolase</keyword>
<evidence type="ECO:0000259" key="7">
    <source>
        <dbReference type="Pfam" id="PF08340"/>
    </source>
</evidence>